<dbReference type="PANTHER" id="PTHR34039">
    <property type="entry name" value="UPF0102 PROTEIN YRAN"/>
    <property type="match status" value="1"/>
</dbReference>
<dbReference type="InterPro" id="IPR011335">
    <property type="entry name" value="Restrct_endonuc-II-like"/>
</dbReference>
<dbReference type="RefSeq" id="WP_344845078.1">
    <property type="nucleotide sequence ID" value="NZ_BAABDF010000006.1"/>
</dbReference>
<evidence type="ECO:0000256" key="1">
    <source>
        <dbReference type="ARBA" id="ARBA00006738"/>
    </source>
</evidence>
<dbReference type="Gene3D" id="3.40.1350.10">
    <property type="match status" value="1"/>
</dbReference>
<comment type="similarity">
    <text evidence="1">Belongs to the UPF0102 family.</text>
</comment>
<gene>
    <name evidence="2" type="ORF">GCM10022404_12300</name>
</gene>
<keyword evidence="3" id="KW-1185">Reference proteome</keyword>
<name>A0ABP7K2Q2_9RHOB</name>
<dbReference type="InterPro" id="IPR003509">
    <property type="entry name" value="UPF0102_YraN-like"/>
</dbReference>
<protein>
    <submittedName>
        <fullName evidence="2">YraN family protein</fullName>
    </submittedName>
</protein>
<organism evidence="2 3">
    <name type="scientific">Celeribacter arenosi</name>
    <dbReference type="NCBI Taxonomy" id="792649"/>
    <lineage>
        <taxon>Bacteria</taxon>
        <taxon>Pseudomonadati</taxon>
        <taxon>Pseudomonadota</taxon>
        <taxon>Alphaproteobacteria</taxon>
        <taxon>Rhodobacterales</taxon>
        <taxon>Roseobacteraceae</taxon>
        <taxon>Celeribacter</taxon>
    </lineage>
</organism>
<comment type="caution">
    <text evidence="2">The sequence shown here is derived from an EMBL/GenBank/DDBJ whole genome shotgun (WGS) entry which is preliminary data.</text>
</comment>
<dbReference type="PANTHER" id="PTHR34039:SF1">
    <property type="entry name" value="UPF0102 PROTEIN YRAN"/>
    <property type="match status" value="1"/>
</dbReference>
<dbReference type="Proteomes" id="UP001399917">
    <property type="component" value="Unassembled WGS sequence"/>
</dbReference>
<accession>A0ABP7K2Q2</accession>
<dbReference type="Pfam" id="PF02021">
    <property type="entry name" value="UPF0102"/>
    <property type="match status" value="1"/>
</dbReference>
<evidence type="ECO:0000313" key="3">
    <source>
        <dbReference type="Proteomes" id="UP001399917"/>
    </source>
</evidence>
<proteinExistence type="inferred from homology"/>
<evidence type="ECO:0000313" key="2">
    <source>
        <dbReference type="EMBL" id="GAA3863370.1"/>
    </source>
</evidence>
<sequence length="98" mass="10718">MARHYTEKGGEVVETNWRGRAGEVDLIARHGDLTIFVEVKTSRTLAQATDLLRPAQLARIARAAEEYMGGALTDFRIDAGFVDASGAITLYENVTAYS</sequence>
<reference evidence="3" key="1">
    <citation type="journal article" date="2019" name="Int. J. Syst. Evol. Microbiol.">
        <title>The Global Catalogue of Microorganisms (GCM) 10K type strain sequencing project: providing services to taxonomists for standard genome sequencing and annotation.</title>
        <authorList>
            <consortium name="The Broad Institute Genomics Platform"/>
            <consortium name="The Broad Institute Genome Sequencing Center for Infectious Disease"/>
            <person name="Wu L."/>
            <person name="Ma J."/>
        </authorList>
    </citation>
    <scope>NUCLEOTIDE SEQUENCE [LARGE SCALE GENOMIC DNA]</scope>
    <source>
        <strain evidence="3">JCM 17190</strain>
    </source>
</reference>
<dbReference type="SUPFAM" id="SSF52980">
    <property type="entry name" value="Restriction endonuclease-like"/>
    <property type="match status" value="1"/>
</dbReference>
<dbReference type="EMBL" id="BAABDF010000006">
    <property type="protein sequence ID" value="GAA3863370.1"/>
    <property type="molecule type" value="Genomic_DNA"/>
</dbReference>
<dbReference type="InterPro" id="IPR011856">
    <property type="entry name" value="tRNA_endonuc-like_dom_sf"/>
</dbReference>